<keyword evidence="2" id="KW-0677">Repeat</keyword>
<dbReference type="AlphaFoldDB" id="H2YZY5"/>
<dbReference type="STRING" id="51511.ENSCSAVP00000010897"/>
<dbReference type="GO" id="GO:0008270">
    <property type="term" value="F:zinc ion binding"/>
    <property type="evidence" value="ECO:0007669"/>
    <property type="project" value="InterPro"/>
</dbReference>
<keyword evidence="4" id="KW-0234">DNA repair</keyword>
<dbReference type="PANTHER" id="PTHR13763">
    <property type="entry name" value="BREAST CANCER TYPE 1 SUSCEPTIBILITY PROTEIN BRCA1"/>
    <property type="match status" value="1"/>
</dbReference>
<dbReference type="OMA" id="LECIATF"/>
<dbReference type="Ensembl" id="ENSCSAVT00000011028.1">
    <property type="protein sequence ID" value="ENSCSAVP00000010897.1"/>
    <property type="gene ID" value="ENSCSAVG00000006382.1"/>
</dbReference>
<accession>H2YZY5</accession>
<evidence type="ECO:0000256" key="2">
    <source>
        <dbReference type="ARBA" id="ARBA00022737"/>
    </source>
</evidence>
<dbReference type="eggNOG" id="KOG4362">
    <property type="taxonomic scope" value="Eukaryota"/>
</dbReference>
<evidence type="ECO:0000259" key="6">
    <source>
        <dbReference type="PROSITE" id="PS50172"/>
    </source>
</evidence>
<dbReference type="GO" id="GO:0004842">
    <property type="term" value="F:ubiquitin-protein transferase activity"/>
    <property type="evidence" value="ECO:0007669"/>
    <property type="project" value="InterPro"/>
</dbReference>
<protein>
    <recommendedName>
        <fullName evidence="6">BRCT domain-containing protein</fullName>
    </recommendedName>
</protein>
<evidence type="ECO:0000313" key="7">
    <source>
        <dbReference type="Ensembl" id="ENSCSAVP00000010897.1"/>
    </source>
</evidence>
<dbReference type="PANTHER" id="PTHR13763:SF0">
    <property type="entry name" value="BREAST CANCER TYPE 1 SUSCEPTIBILITY PROTEIN"/>
    <property type="match status" value="1"/>
</dbReference>
<keyword evidence="8" id="KW-1185">Reference proteome</keyword>
<dbReference type="InterPro" id="IPR001357">
    <property type="entry name" value="BRCT_dom"/>
</dbReference>
<comment type="subcellular location">
    <subcellularLocation>
        <location evidence="1">Nucleus</location>
    </subcellularLocation>
</comment>
<dbReference type="HOGENOM" id="CLU_1402045_0_0_1"/>
<evidence type="ECO:0000256" key="1">
    <source>
        <dbReference type="ARBA" id="ARBA00004123"/>
    </source>
</evidence>
<dbReference type="GO" id="GO:0003677">
    <property type="term" value="F:DNA binding"/>
    <property type="evidence" value="ECO:0007669"/>
    <property type="project" value="InterPro"/>
</dbReference>
<dbReference type="GO" id="GO:0045944">
    <property type="term" value="P:positive regulation of transcription by RNA polymerase II"/>
    <property type="evidence" value="ECO:0007669"/>
    <property type="project" value="TreeGrafter"/>
</dbReference>
<feature type="domain" description="BRCT" evidence="6">
    <location>
        <begin position="25"/>
        <end position="96"/>
    </location>
</feature>
<dbReference type="GO" id="GO:0031436">
    <property type="term" value="C:BRCA1-BARD1 complex"/>
    <property type="evidence" value="ECO:0007669"/>
    <property type="project" value="TreeGrafter"/>
</dbReference>
<reference evidence="8" key="1">
    <citation type="submission" date="2003-08" db="EMBL/GenBank/DDBJ databases">
        <authorList>
            <person name="Birren B."/>
            <person name="Nusbaum C."/>
            <person name="Abebe A."/>
            <person name="Abouelleil A."/>
            <person name="Adekoya E."/>
            <person name="Ait-zahra M."/>
            <person name="Allen N."/>
            <person name="Allen T."/>
            <person name="An P."/>
            <person name="Anderson M."/>
            <person name="Anderson S."/>
            <person name="Arachchi H."/>
            <person name="Armbruster J."/>
            <person name="Bachantsang P."/>
            <person name="Baldwin J."/>
            <person name="Barry A."/>
            <person name="Bayul T."/>
            <person name="Blitshsteyn B."/>
            <person name="Bloom T."/>
            <person name="Blye J."/>
            <person name="Boguslavskiy L."/>
            <person name="Borowsky M."/>
            <person name="Boukhgalter B."/>
            <person name="Brunache A."/>
            <person name="Butler J."/>
            <person name="Calixte N."/>
            <person name="Calvo S."/>
            <person name="Camarata J."/>
            <person name="Campo K."/>
            <person name="Chang J."/>
            <person name="Cheshatsang Y."/>
            <person name="Citroen M."/>
            <person name="Collymore A."/>
            <person name="Considine T."/>
            <person name="Cook A."/>
            <person name="Cooke P."/>
            <person name="Corum B."/>
            <person name="Cuomo C."/>
            <person name="David R."/>
            <person name="Dawoe T."/>
            <person name="Degray S."/>
            <person name="Dodge S."/>
            <person name="Dooley K."/>
            <person name="Dorje P."/>
            <person name="Dorjee K."/>
            <person name="Dorris L."/>
            <person name="Duffey N."/>
            <person name="Dupes A."/>
            <person name="Elkins T."/>
            <person name="Engels R."/>
            <person name="Erickson J."/>
            <person name="Farina A."/>
            <person name="Faro S."/>
            <person name="Ferreira P."/>
            <person name="Fischer H."/>
            <person name="Fitzgerald M."/>
            <person name="Foley K."/>
            <person name="Gage D."/>
            <person name="Galagan J."/>
            <person name="Gearin G."/>
            <person name="Gnerre S."/>
            <person name="Gnirke A."/>
            <person name="Goyette A."/>
            <person name="Graham J."/>
            <person name="Grandbois E."/>
            <person name="Gyaltsen K."/>
            <person name="Hafez N."/>
            <person name="Hagopian D."/>
            <person name="Hagos B."/>
            <person name="Hall J."/>
            <person name="Hatcher B."/>
            <person name="Heller A."/>
            <person name="Higgins H."/>
            <person name="Honan T."/>
            <person name="Horn A."/>
            <person name="Houde N."/>
            <person name="Hughes L."/>
            <person name="Hulme W."/>
            <person name="Husby E."/>
            <person name="Iliev I."/>
            <person name="Jaffe D."/>
            <person name="Jones C."/>
            <person name="Kamal M."/>
            <person name="Kamat A."/>
            <person name="Kamvysselis M."/>
            <person name="Karlsson E."/>
            <person name="Kells C."/>
            <person name="Kieu A."/>
            <person name="Kisner P."/>
            <person name="Kodira C."/>
            <person name="Kulbokas E."/>
            <person name="Labutti K."/>
            <person name="Lama D."/>
            <person name="Landers T."/>
            <person name="Leger J."/>
            <person name="Levine S."/>
            <person name="Lewis D."/>
            <person name="Lewis T."/>
            <person name="Lindblad-toh K."/>
            <person name="Liu X."/>
            <person name="Lokyitsang T."/>
            <person name="Lokyitsang Y."/>
            <person name="Lucien O."/>
            <person name="Lui A."/>
            <person name="Ma L.J."/>
            <person name="Mabbitt R."/>
            <person name="Macdonald J."/>
            <person name="Maclean C."/>
            <person name="Major J."/>
            <person name="Manning J."/>
            <person name="Marabella R."/>
            <person name="Maru K."/>
            <person name="Matthews C."/>
            <person name="Mauceli E."/>
            <person name="Mccarthy M."/>
            <person name="Mcdonough S."/>
            <person name="Mcghee T."/>
            <person name="Meldrim J."/>
            <person name="Meneus L."/>
            <person name="Mesirov J."/>
            <person name="Mihalev A."/>
            <person name="Mihova T."/>
            <person name="Mikkelsen T."/>
            <person name="Mlenga V."/>
            <person name="Moru K."/>
            <person name="Mozes J."/>
            <person name="Mulrain L."/>
            <person name="Munson G."/>
            <person name="Naylor J."/>
            <person name="Newes C."/>
            <person name="Nguyen C."/>
            <person name="Nguyen N."/>
            <person name="Nguyen T."/>
            <person name="Nicol R."/>
            <person name="Nielsen C."/>
            <person name="Nizzari M."/>
            <person name="Norbu C."/>
            <person name="Norbu N."/>
            <person name="O'donnell P."/>
            <person name="Okoawo O."/>
            <person name="O'leary S."/>
            <person name="Omotosho B."/>
            <person name="O'neill K."/>
            <person name="Osman S."/>
            <person name="Parker S."/>
            <person name="Perrin D."/>
            <person name="Phunkhang P."/>
            <person name="Piqani B."/>
            <person name="Purcell S."/>
            <person name="Rachupka T."/>
            <person name="Ramasamy U."/>
            <person name="Rameau R."/>
            <person name="Ray V."/>
            <person name="Raymond C."/>
            <person name="Retta R."/>
            <person name="Richardson S."/>
            <person name="Rise C."/>
            <person name="Rodriguez J."/>
            <person name="Rogers J."/>
            <person name="Rogov P."/>
            <person name="Rutman M."/>
            <person name="Schupbach R."/>
            <person name="Seaman C."/>
            <person name="Settipalli S."/>
            <person name="Sharpe T."/>
            <person name="Sheridan J."/>
            <person name="Sherpa N."/>
            <person name="Shi J."/>
            <person name="Smirnov S."/>
            <person name="Smith C."/>
            <person name="Sougnez C."/>
            <person name="Spencer B."/>
            <person name="Stalker J."/>
            <person name="Stange-thomann N."/>
            <person name="Stavropoulos S."/>
            <person name="Stetson K."/>
            <person name="Stone C."/>
            <person name="Stone S."/>
            <person name="Stubbs M."/>
            <person name="Talamas J."/>
            <person name="Tchuinga P."/>
            <person name="Tenzing P."/>
            <person name="Tesfaye S."/>
            <person name="Theodore J."/>
            <person name="Thoulutsang Y."/>
            <person name="Topham K."/>
            <person name="Towey S."/>
            <person name="Tsamla T."/>
            <person name="Tsomo N."/>
            <person name="Vallee D."/>
            <person name="Vassiliev H."/>
            <person name="Venkataraman V."/>
            <person name="Vinson J."/>
            <person name="Vo A."/>
            <person name="Wade C."/>
            <person name="Wang S."/>
            <person name="Wangchuk T."/>
            <person name="Wangdi T."/>
            <person name="Whittaker C."/>
            <person name="Wilkinson J."/>
            <person name="Wu Y."/>
            <person name="Wyman D."/>
            <person name="Yadav S."/>
            <person name="Yang S."/>
            <person name="Yang X."/>
            <person name="Yeager S."/>
            <person name="Yee E."/>
            <person name="Young G."/>
            <person name="Zainoun J."/>
            <person name="Zembeck L."/>
            <person name="Zimmer A."/>
            <person name="Zody M."/>
            <person name="Lander E."/>
        </authorList>
    </citation>
    <scope>NUCLEOTIDE SEQUENCE [LARGE SCALE GENOMIC DNA]</scope>
</reference>
<evidence type="ECO:0000256" key="5">
    <source>
        <dbReference type="ARBA" id="ARBA00023242"/>
    </source>
</evidence>
<evidence type="ECO:0000256" key="3">
    <source>
        <dbReference type="ARBA" id="ARBA00022763"/>
    </source>
</evidence>
<dbReference type="PRINTS" id="PR00493">
    <property type="entry name" value="BRSTCANCERI"/>
</dbReference>
<dbReference type="PROSITE" id="PS50172">
    <property type="entry name" value="BRCT"/>
    <property type="match status" value="2"/>
</dbReference>
<dbReference type="InterPro" id="IPR036420">
    <property type="entry name" value="BRCT_dom_sf"/>
</dbReference>
<dbReference type="GeneTree" id="ENSGT00440000034289"/>
<dbReference type="Pfam" id="PF00533">
    <property type="entry name" value="BRCT"/>
    <property type="match status" value="1"/>
</dbReference>
<dbReference type="InterPro" id="IPR031099">
    <property type="entry name" value="BRCA1-associated"/>
</dbReference>
<proteinExistence type="predicted"/>
<keyword evidence="5" id="KW-0539">Nucleus</keyword>
<dbReference type="SUPFAM" id="SSF52113">
    <property type="entry name" value="BRCT domain"/>
    <property type="match status" value="2"/>
</dbReference>
<reference evidence="7" key="3">
    <citation type="submission" date="2025-09" db="UniProtKB">
        <authorList>
            <consortium name="Ensembl"/>
        </authorList>
    </citation>
    <scope>IDENTIFICATION</scope>
</reference>
<sequence length="228" mass="25538">MTSRVSNRKLGVMASGIRGKGLSVVKAFTKKFGGTFHNKFVPGEVTHVIVRTEQSRCDRTLKYLQAIASKSWVVSILWVTQSLKQKKLLSEIEFEVITDSVETDPVLFNGPRRSRESAKDFKLLSDFYICCYPPFALFTADEFMELLKMCGAAVTTNLNELKSDRSNQRKVIAFDADAYTGSLPNYTEIASRNNAEAVSSNWALECIATFTVQPTAVFPVEEFESEMT</sequence>
<dbReference type="GO" id="GO:0070531">
    <property type="term" value="C:BRCA1-A complex"/>
    <property type="evidence" value="ECO:0007669"/>
    <property type="project" value="TreeGrafter"/>
</dbReference>
<dbReference type="Gene3D" id="3.40.50.10190">
    <property type="entry name" value="BRCT domain"/>
    <property type="match status" value="2"/>
</dbReference>
<evidence type="ECO:0000256" key="4">
    <source>
        <dbReference type="ARBA" id="ARBA00023204"/>
    </source>
</evidence>
<name>H2YZY5_CIOSA</name>
<feature type="domain" description="BRCT" evidence="6">
    <location>
        <begin position="119"/>
        <end position="220"/>
    </location>
</feature>
<evidence type="ECO:0000313" key="8">
    <source>
        <dbReference type="Proteomes" id="UP000007875"/>
    </source>
</evidence>
<dbReference type="InterPro" id="IPR011364">
    <property type="entry name" value="BRCA1"/>
</dbReference>
<dbReference type="Proteomes" id="UP000007875">
    <property type="component" value="Unassembled WGS sequence"/>
</dbReference>
<dbReference type="InParanoid" id="H2YZY5"/>
<dbReference type="SMART" id="SM00292">
    <property type="entry name" value="BRCT"/>
    <property type="match status" value="2"/>
</dbReference>
<organism evidence="7 8">
    <name type="scientific">Ciona savignyi</name>
    <name type="common">Pacific transparent sea squirt</name>
    <dbReference type="NCBI Taxonomy" id="51511"/>
    <lineage>
        <taxon>Eukaryota</taxon>
        <taxon>Metazoa</taxon>
        <taxon>Chordata</taxon>
        <taxon>Tunicata</taxon>
        <taxon>Ascidiacea</taxon>
        <taxon>Phlebobranchia</taxon>
        <taxon>Cionidae</taxon>
        <taxon>Ciona</taxon>
    </lineage>
</organism>
<keyword evidence="3" id="KW-0227">DNA damage</keyword>
<reference evidence="7" key="2">
    <citation type="submission" date="2025-08" db="UniProtKB">
        <authorList>
            <consortium name="Ensembl"/>
        </authorList>
    </citation>
    <scope>IDENTIFICATION</scope>
</reference>
<dbReference type="GO" id="GO:0000724">
    <property type="term" value="P:double-strand break repair via homologous recombination"/>
    <property type="evidence" value="ECO:0007669"/>
    <property type="project" value="TreeGrafter"/>
</dbReference>